<evidence type="ECO:0000313" key="2">
    <source>
        <dbReference type="Proteomes" id="UP000693837"/>
    </source>
</evidence>
<dbReference type="EMBL" id="MW712719">
    <property type="protein sequence ID" value="QWY79636.1"/>
    <property type="molecule type" value="Genomic_DNA"/>
</dbReference>
<dbReference type="GeneID" id="77931883"/>
<dbReference type="KEGG" id="vg:77931883"/>
<reference evidence="1" key="1">
    <citation type="submission" date="2021-03" db="EMBL/GenBank/DDBJ databases">
        <authorList>
            <person name="Pedlow M.R."/>
            <person name="Nance H.A."/>
            <person name="Bradley A.M."/>
            <person name="Brown C.A."/>
            <person name="Channell S.A."/>
            <person name="Forbes A.M."/>
            <person name="Lovell B."/>
            <person name="Mcdonald B.E."/>
            <person name="Silva M.B."/>
            <person name="White G.J."/>
            <person name="Zack K.M."/>
            <person name="Garlena R.A."/>
            <person name="Russell D.A."/>
            <person name="Jacobs-Sera D."/>
            <person name="Hatfull G.F."/>
        </authorList>
    </citation>
    <scope>NUCLEOTIDE SEQUENCE</scope>
</reference>
<keyword evidence="2" id="KW-1185">Reference proteome</keyword>
<evidence type="ECO:0000313" key="1">
    <source>
        <dbReference type="EMBL" id="QWY79636.1"/>
    </source>
</evidence>
<name>A0A8F3E614_9CAUD</name>
<dbReference type="RefSeq" id="YP_010656007.1">
    <property type="nucleotide sequence ID" value="NC_070834.1"/>
</dbReference>
<sequence>MTDISVSKTNYQVEKLSWLLDDGGWEKESITLDISTFTAGTHYPNGFIPSGTSLGQITATKLYGPYDDTATDGRQTLRGHLGISTKVPNTADTTKDAGAPLVFAAVVKESKLPATVDAAGKTDVAGWIRYV</sequence>
<organism evidence="1 2">
    <name type="scientific">Arthrobacter phage Persistence</name>
    <dbReference type="NCBI Taxonomy" id="2836007"/>
    <lineage>
        <taxon>Viruses</taxon>
        <taxon>Duplodnaviria</taxon>
        <taxon>Heunggongvirae</taxon>
        <taxon>Uroviricota</taxon>
        <taxon>Caudoviricetes</taxon>
        <taxon>Persistencevirus</taxon>
        <taxon>Persistencevirus persistence</taxon>
    </lineage>
</organism>
<protein>
    <submittedName>
        <fullName evidence="1">Capsid decoration protein</fullName>
    </submittedName>
</protein>
<proteinExistence type="predicted"/>
<gene>
    <name evidence="1" type="primary">6</name>
    <name evidence="1" type="ORF">SEA_PERSISTENCE_6</name>
</gene>
<dbReference type="Proteomes" id="UP000693837">
    <property type="component" value="Segment"/>
</dbReference>
<accession>A0A8F3E614</accession>